<gene>
    <name evidence="1" type="ORF">RCOM_1014120</name>
</gene>
<proteinExistence type="predicted"/>
<keyword evidence="2" id="KW-1185">Reference proteome</keyword>
<dbReference type="AlphaFoldDB" id="B9S978"/>
<dbReference type="Proteomes" id="UP000008311">
    <property type="component" value="Unassembled WGS sequence"/>
</dbReference>
<dbReference type="InParanoid" id="B9S978"/>
<evidence type="ECO:0000313" key="1">
    <source>
        <dbReference type="EMBL" id="EEF39847.1"/>
    </source>
</evidence>
<organism evidence="1 2">
    <name type="scientific">Ricinus communis</name>
    <name type="common">Castor bean</name>
    <dbReference type="NCBI Taxonomy" id="3988"/>
    <lineage>
        <taxon>Eukaryota</taxon>
        <taxon>Viridiplantae</taxon>
        <taxon>Streptophyta</taxon>
        <taxon>Embryophyta</taxon>
        <taxon>Tracheophyta</taxon>
        <taxon>Spermatophyta</taxon>
        <taxon>Magnoliopsida</taxon>
        <taxon>eudicotyledons</taxon>
        <taxon>Gunneridae</taxon>
        <taxon>Pentapetalae</taxon>
        <taxon>rosids</taxon>
        <taxon>fabids</taxon>
        <taxon>Malpighiales</taxon>
        <taxon>Euphorbiaceae</taxon>
        <taxon>Acalyphoideae</taxon>
        <taxon>Acalypheae</taxon>
        <taxon>Ricinus</taxon>
    </lineage>
</organism>
<reference evidence="2" key="1">
    <citation type="journal article" date="2010" name="Nat. Biotechnol.">
        <title>Draft genome sequence of the oilseed species Ricinus communis.</title>
        <authorList>
            <person name="Chan A.P."/>
            <person name="Crabtree J."/>
            <person name="Zhao Q."/>
            <person name="Lorenzi H."/>
            <person name="Orvis J."/>
            <person name="Puiu D."/>
            <person name="Melake-Berhan A."/>
            <person name="Jones K.M."/>
            <person name="Redman J."/>
            <person name="Chen G."/>
            <person name="Cahoon E.B."/>
            <person name="Gedil M."/>
            <person name="Stanke M."/>
            <person name="Haas B.J."/>
            <person name="Wortman J.R."/>
            <person name="Fraser-Liggett C.M."/>
            <person name="Ravel J."/>
            <person name="Rabinowicz P.D."/>
        </authorList>
    </citation>
    <scope>NUCLEOTIDE SEQUENCE [LARGE SCALE GENOMIC DNA]</scope>
    <source>
        <strain evidence="2">cv. Hale</strain>
    </source>
</reference>
<protein>
    <submittedName>
        <fullName evidence="1">Uncharacterized protein</fullName>
    </submittedName>
</protein>
<name>B9S978_RICCO</name>
<accession>B9S978</accession>
<evidence type="ECO:0000313" key="2">
    <source>
        <dbReference type="Proteomes" id="UP000008311"/>
    </source>
</evidence>
<sequence length="52" mass="5720">MNARLATRKNYHNLVVLQSQCPQGFFELYTAEHPIGKFPGTITSAAPSSINV</sequence>
<dbReference type="EMBL" id="EQ973895">
    <property type="protein sequence ID" value="EEF39847.1"/>
    <property type="molecule type" value="Genomic_DNA"/>
</dbReference>